<dbReference type="Proteomes" id="UP000256964">
    <property type="component" value="Unassembled WGS sequence"/>
</dbReference>
<evidence type="ECO:0000256" key="1">
    <source>
        <dbReference type="SAM" id="SignalP"/>
    </source>
</evidence>
<evidence type="ECO:0000313" key="3">
    <source>
        <dbReference type="Proteomes" id="UP000256964"/>
    </source>
</evidence>
<accession>A0A371DBE1</accession>
<organism evidence="2 3">
    <name type="scientific">Lentinus brumalis</name>
    <dbReference type="NCBI Taxonomy" id="2498619"/>
    <lineage>
        <taxon>Eukaryota</taxon>
        <taxon>Fungi</taxon>
        <taxon>Dikarya</taxon>
        <taxon>Basidiomycota</taxon>
        <taxon>Agaricomycotina</taxon>
        <taxon>Agaricomycetes</taxon>
        <taxon>Polyporales</taxon>
        <taxon>Polyporaceae</taxon>
        <taxon>Lentinus</taxon>
    </lineage>
</organism>
<name>A0A371DBE1_9APHY</name>
<dbReference type="AlphaFoldDB" id="A0A371DBE1"/>
<sequence>MACCLGSSCPWLALIAQVKAHVFDLQTVPDPDLPNAFPKAAPAEAALHKVAGILLLPLALYNERWCPYSAGSTTPPELDVCKKESRGQGFRKHSRIDQIAKSLRRYPLRKGIQMPSLSSRQRRRHGSL</sequence>
<dbReference type="EMBL" id="KZ857402">
    <property type="protein sequence ID" value="RDX49864.1"/>
    <property type="molecule type" value="Genomic_DNA"/>
</dbReference>
<keyword evidence="1" id="KW-0732">Signal</keyword>
<proteinExistence type="predicted"/>
<keyword evidence="3" id="KW-1185">Reference proteome</keyword>
<feature type="chain" id="PRO_5016738237" evidence="1">
    <location>
        <begin position="21"/>
        <end position="128"/>
    </location>
</feature>
<reference evidence="2 3" key="1">
    <citation type="journal article" date="2018" name="Biotechnol. Biofuels">
        <title>Integrative visual omics of the white-rot fungus Polyporus brumalis exposes the biotechnological potential of its oxidative enzymes for delignifying raw plant biomass.</title>
        <authorList>
            <person name="Miyauchi S."/>
            <person name="Rancon A."/>
            <person name="Drula E."/>
            <person name="Hage H."/>
            <person name="Chaduli D."/>
            <person name="Favel A."/>
            <person name="Grisel S."/>
            <person name="Henrissat B."/>
            <person name="Herpoel-Gimbert I."/>
            <person name="Ruiz-Duenas F.J."/>
            <person name="Chevret D."/>
            <person name="Hainaut M."/>
            <person name="Lin J."/>
            <person name="Wang M."/>
            <person name="Pangilinan J."/>
            <person name="Lipzen A."/>
            <person name="Lesage-Meessen L."/>
            <person name="Navarro D."/>
            <person name="Riley R."/>
            <person name="Grigoriev I.V."/>
            <person name="Zhou S."/>
            <person name="Raouche S."/>
            <person name="Rosso M.N."/>
        </authorList>
    </citation>
    <scope>NUCLEOTIDE SEQUENCE [LARGE SCALE GENOMIC DNA]</scope>
    <source>
        <strain evidence="2 3">BRFM 1820</strain>
    </source>
</reference>
<feature type="signal peptide" evidence="1">
    <location>
        <begin position="1"/>
        <end position="20"/>
    </location>
</feature>
<gene>
    <name evidence="2" type="ORF">OH76DRAFT_492529</name>
</gene>
<evidence type="ECO:0000313" key="2">
    <source>
        <dbReference type="EMBL" id="RDX49864.1"/>
    </source>
</evidence>
<protein>
    <submittedName>
        <fullName evidence="2">Uncharacterized protein</fullName>
    </submittedName>
</protein>